<evidence type="ECO:0000313" key="2">
    <source>
        <dbReference type="Proteomes" id="UP001209878"/>
    </source>
</evidence>
<sequence length="79" mass="9166">MMFDRPATFLSYRSLYMSISRAVKYNVYATIVRHVELGRFLHQYKMKLRRISAQNLPRSSSGITVLANSCCIIPLYLCT</sequence>
<accession>A0AAD9KTH2</accession>
<name>A0AAD9KTH2_RIDPI</name>
<gene>
    <name evidence="1" type="ORF">NP493_623g01040</name>
</gene>
<protein>
    <submittedName>
        <fullName evidence="1">Uncharacterized protein</fullName>
    </submittedName>
</protein>
<dbReference type="Proteomes" id="UP001209878">
    <property type="component" value="Unassembled WGS sequence"/>
</dbReference>
<proteinExistence type="predicted"/>
<comment type="caution">
    <text evidence="1">The sequence shown here is derived from an EMBL/GenBank/DDBJ whole genome shotgun (WGS) entry which is preliminary data.</text>
</comment>
<keyword evidence="2" id="KW-1185">Reference proteome</keyword>
<evidence type="ECO:0000313" key="1">
    <source>
        <dbReference type="EMBL" id="KAK2177017.1"/>
    </source>
</evidence>
<dbReference type="AlphaFoldDB" id="A0AAD9KTH2"/>
<organism evidence="1 2">
    <name type="scientific">Ridgeia piscesae</name>
    <name type="common">Tubeworm</name>
    <dbReference type="NCBI Taxonomy" id="27915"/>
    <lineage>
        <taxon>Eukaryota</taxon>
        <taxon>Metazoa</taxon>
        <taxon>Spiralia</taxon>
        <taxon>Lophotrochozoa</taxon>
        <taxon>Annelida</taxon>
        <taxon>Polychaeta</taxon>
        <taxon>Sedentaria</taxon>
        <taxon>Canalipalpata</taxon>
        <taxon>Sabellida</taxon>
        <taxon>Siboglinidae</taxon>
        <taxon>Ridgeia</taxon>
    </lineage>
</organism>
<reference evidence="1" key="1">
    <citation type="journal article" date="2023" name="Mol. Biol. Evol.">
        <title>Third-Generation Sequencing Reveals the Adaptive Role of the Epigenome in Three Deep-Sea Polychaetes.</title>
        <authorList>
            <person name="Perez M."/>
            <person name="Aroh O."/>
            <person name="Sun Y."/>
            <person name="Lan Y."/>
            <person name="Juniper S.K."/>
            <person name="Young C.R."/>
            <person name="Angers B."/>
            <person name="Qian P.Y."/>
        </authorList>
    </citation>
    <scope>NUCLEOTIDE SEQUENCE</scope>
    <source>
        <strain evidence="1">R07B-5</strain>
    </source>
</reference>
<dbReference type="EMBL" id="JAODUO010000623">
    <property type="protein sequence ID" value="KAK2177017.1"/>
    <property type="molecule type" value="Genomic_DNA"/>
</dbReference>